<comment type="function">
    <text evidence="11">Participates in the formation of the lipid-linked precursor oligosaccharide for N-glycosylation. Involved in assembling the dolichol-pyrophosphate-GlcNAc(2)-Man(5) intermediate on the cytoplasmic surface of the ER.</text>
</comment>
<evidence type="ECO:0000256" key="6">
    <source>
        <dbReference type="ARBA" id="ARBA00022679"/>
    </source>
</evidence>
<dbReference type="PANTHER" id="PTHR13036:SF0">
    <property type="entry name" value="CHITOBIOSYLDIPHOSPHODOLICHOL BETA-MANNOSYLTRANSFERASE"/>
    <property type="match status" value="1"/>
</dbReference>
<gene>
    <name evidence="13" type="ORF">M378DRAFT_183232</name>
</gene>
<keyword evidence="8" id="KW-0256">Endoplasmic reticulum</keyword>
<proteinExistence type="predicted"/>
<comment type="subcellular location">
    <subcellularLocation>
        <location evidence="1">Endoplasmic reticulum membrane</location>
        <topology evidence="1">Single-pass membrane protein</topology>
    </subcellularLocation>
</comment>
<evidence type="ECO:0000259" key="12">
    <source>
        <dbReference type="Pfam" id="PF13579"/>
    </source>
</evidence>
<accession>A0A0C2XN78</accession>
<keyword evidence="9" id="KW-1133">Transmembrane helix</keyword>
<evidence type="ECO:0000256" key="11">
    <source>
        <dbReference type="ARBA" id="ARBA00024899"/>
    </source>
</evidence>
<dbReference type="EMBL" id="KN818223">
    <property type="protein sequence ID" value="KIL70603.1"/>
    <property type="molecule type" value="Genomic_DNA"/>
</dbReference>
<feature type="domain" description="Glycosyltransferase subfamily 4-like N-terminal" evidence="12">
    <location>
        <begin position="37"/>
        <end position="204"/>
    </location>
</feature>
<dbReference type="Pfam" id="PF13692">
    <property type="entry name" value="Glyco_trans_1_4"/>
    <property type="match status" value="1"/>
</dbReference>
<evidence type="ECO:0000256" key="9">
    <source>
        <dbReference type="ARBA" id="ARBA00022989"/>
    </source>
</evidence>
<evidence type="ECO:0000313" key="14">
    <source>
        <dbReference type="Proteomes" id="UP000054549"/>
    </source>
</evidence>
<dbReference type="GO" id="GO:0005789">
    <property type="term" value="C:endoplasmic reticulum membrane"/>
    <property type="evidence" value="ECO:0007669"/>
    <property type="project" value="UniProtKB-SubCell"/>
</dbReference>
<dbReference type="SUPFAM" id="SSF53756">
    <property type="entry name" value="UDP-Glycosyltransferase/glycogen phosphorylase"/>
    <property type="match status" value="2"/>
</dbReference>
<dbReference type="Proteomes" id="UP000054549">
    <property type="component" value="Unassembled WGS sequence"/>
</dbReference>
<dbReference type="AlphaFoldDB" id="A0A0C2XN78"/>
<dbReference type="STRING" id="946122.A0A0C2XN78"/>
<evidence type="ECO:0000256" key="7">
    <source>
        <dbReference type="ARBA" id="ARBA00022692"/>
    </source>
</evidence>
<evidence type="ECO:0000256" key="2">
    <source>
        <dbReference type="ARBA" id="ARBA00004922"/>
    </source>
</evidence>
<dbReference type="HOGENOM" id="CLU_012079_1_1_1"/>
<dbReference type="GO" id="GO:0004578">
    <property type="term" value="F:chitobiosyldiphosphodolichol beta-mannosyltransferase activity"/>
    <property type="evidence" value="ECO:0007669"/>
    <property type="project" value="UniProtKB-EC"/>
</dbReference>
<sequence length="542" mass="60306">MVGLGTAGHQRDVLESSTNPKRRSAAVLVLGDIGRSPRTMYHAQSFAENDFDTHLIGYGGSRPLPSLETFPLVHVHYLWEPPEFLRRLPFVLSAPVKVLQQIFAILYVLIVRISEPPEFILVQNPPSIPTLALAQAVARLRSSKLIIDWHNLGYSILALKLGTSHTFVKVAKRFEATFGRSAYAHLFVTRVMRDHLMQEWDLKGRKCVLYDRPPRHFHRCSSQEVHELFRKLQVSLCAQKALQDFLPEHSAPHSTPLTYTAPQVPSTTGNIIKANASPTRGVFAHRVEIATPSMTPTPAAQVAATDSLNRLPVLRPDRPALLVSSTSWTEDEDFGILLDALNMYNLRAEERAKAGTSAVSEDLEPGLLPKVLVIVTGKGPLKGYYMEKIDKLQNSWSWVRCISLWLEVDDYPTLLGSADLGICLHASSSAMDLPMKVVDMFGCGLPVCALDFPCIGELVRNGINGLTFKNAAQLAEQLETLLLSFPDSAPLQDLRSHLSSSHAKSRASKDERSDAGKSVDAQWEWTSWDENWNRVMKPLVLK</sequence>
<dbReference type="EC" id="2.4.1.142" evidence="3"/>
<evidence type="ECO:0000313" key="13">
    <source>
        <dbReference type="EMBL" id="KIL70603.1"/>
    </source>
</evidence>
<organism evidence="13 14">
    <name type="scientific">Amanita muscaria (strain Koide BX008)</name>
    <dbReference type="NCBI Taxonomy" id="946122"/>
    <lineage>
        <taxon>Eukaryota</taxon>
        <taxon>Fungi</taxon>
        <taxon>Dikarya</taxon>
        <taxon>Basidiomycota</taxon>
        <taxon>Agaricomycotina</taxon>
        <taxon>Agaricomycetes</taxon>
        <taxon>Agaricomycetidae</taxon>
        <taxon>Agaricales</taxon>
        <taxon>Pluteineae</taxon>
        <taxon>Amanitaceae</taxon>
        <taxon>Amanita</taxon>
    </lineage>
</organism>
<evidence type="ECO:0000256" key="4">
    <source>
        <dbReference type="ARBA" id="ARBA00015841"/>
    </source>
</evidence>
<reference evidence="13 14" key="1">
    <citation type="submission" date="2014-04" db="EMBL/GenBank/DDBJ databases">
        <title>Evolutionary Origins and Diversification of the Mycorrhizal Mutualists.</title>
        <authorList>
            <consortium name="DOE Joint Genome Institute"/>
            <consortium name="Mycorrhizal Genomics Consortium"/>
            <person name="Kohler A."/>
            <person name="Kuo A."/>
            <person name="Nagy L.G."/>
            <person name="Floudas D."/>
            <person name="Copeland A."/>
            <person name="Barry K.W."/>
            <person name="Cichocki N."/>
            <person name="Veneault-Fourrey C."/>
            <person name="LaButti K."/>
            <person name="Lindquist E.A."/>
            <person name="Lipzen A."/>
            <person name="Lundell T."/>
            <person name="Morin E."/>
            <person name="Murat C."/>
            <person name="Riley R."/>
            <person name="Ohm R."/>
            <person name="Sun H."/>
            <person name="Tunlid A."/>
            <person name="Henrissat B."/>
            <person name="Grigoriev I.V."/>
            <person name="Hibbett D.S."/>
            <person name="Martin F."/>
        </authorList>
    </citation>
    <scope>NUCLEOTIDE SEQUENCE [LARGE SCALE GENOMIC DNA]</scope>
    <source>
        <strain evidence="13 14">Koide BX008</strain>
    </source>
</reference>
<comment type="pathway">
    <text evidence="2">Protein modification; protein glycosylation.</text>
</comment>
<dbReference type="PANTHER" id="PTHR13036">
    <property type="entry name" value="BETA1,4 MANNOSYLTRANSFERASE"/>
    <property type="match status" value="1"/>
</dbReference>
<evidence type="ECO:0000256" key="3">
    <source>
        <dbReference type="ARBA" id="ARBA00012611"/>
    </source>
</evidence>
<dbReference type="InterPro" id="IPR028098">
    <property type="entry name" value="Glyco_trans_4-like_N"/>
</dbReference>
<evidence type="ECO:0000256" key="1">
    <source>
        <dbReference type="ARBA" id="ARBA00004389"/>
    </source>
</evidence>
<dbReference type="OrthoDB" id="614844at2759"/>
<dbReference type="FunCoup" id="A0A0C2XN78">
    <property type="interactions" value="604"/>
</dbReference>
<keyword evidence="5" id="KW-0328">Glycosyltransferase</keyword>
<dbReference type="Gene3D" id="3.40.50.2000">
    <property type="entry name" value="Glycogen Phosphorylase B"/>
    <property type="match status" value="1"/>
</dbReference>
<keyword evidence="10" id="KW-0472">Membrane</keyword>
<keyword evidence="6 13" id="KW-0808">Transferase</keyword>
<evidence type="ECO:0000256" key="10">
    <source>
        <dbReference type="ARBA" id="ARBA00023136"/>
    </source>
</evidence>
<dbReference type="Pfam" id="PF13579">
    <property type="entry name" value="Glyco_trans_4_4"/>
    <property type="match status" value="1"/>
</dbReference>
<keyword evidence="14" id="KW-1185">Reference proteome</keyword>
<dbReference type="InParanoid" id="A0A0C2XN78"/>
<dbReference type="InterPro" id="IPR026051">
    <property type="entry name" value="ALG1-like"/>
</dbReference>
<evidence type="ECO:0000256" key="8">
    <source>
        <dbReference type="ARBA" id="ARBA00022824"/>
    </source>
</evidence>
<name>A0A0C2XN78_AMAMK</name>
<evidence type="ECO:0000256" key="5">
    <source>
        <dbReference type="ARBA" id="ARBA00022676"/>
    </source>
</evidence>
<keyword evidence="7" id="KW-0812">Transmembrane</keyword>
<protein>
    <recommendedName>
        <fullName evidence="4">Chitobiosyldiphosphodolichol beta-mannosyltransferase</fullName>
        <ecNumber evidence="3">2.4.1.142</ecNumber>
    </recommendedName>
</protein>